<dbReference type="PANTHER" id="PTHR33204:SF18">
    <property type="entry name" value="TRANSCRIPTIONAL REGULATORY PROTEIN"/>
    <property type="match status" value="1"/>
</dbReference>
<name>T1B659_9ZZZZ</name>
<reference evidence="5" key="2">
    <citation type="journal article" date="2014" name="ISME J.">
        <title>Microbial stratification in low pH oxic and suboxic macroscopic growths along an acid mine drainage.</title>
        <authorList>
            <person name="Mendez-Garcia C."/>
            <person name="Mesa V."/>
            <person name="Sprenger R.R."/>
            <person name="Richter M."/>
            <person name="Diez M.S."/>
            <person name="Solano J."/>
            <person name="Bargiela R."/>
            <person name="Golyshina O.V."/>
            <person name="Manteca A."/>
            <person name="Ramos J.L."/>
            <person name="Gallego J.R."/>
            <person name="Llorente I."/>
            <person name="Martins Dos Santos V.A."/>
            <person name="Jensen O.N."/>
            <person name="Pelaez A.I."/>
            <person name="Sanchez J."/>
            <person name="Ferrer M."/>
        </authorList>
    </citation>
    <scope>NUCLEOTIDE SEQUENCE</scope>
</reference>
<dbReference type="SUPFAM" id="SSF46785">
    <property type="entry name" value="Winged helix' DNA-binding domain"/>
    <property type="match status" value="1"/>
</dbReference>
<dbReference type="GO" id="GO:0003677">
    <property type="term" value="F:DNA binding"/>
    <property type="evidence" value="ECO:0007669"/>
    <property type="project" value="UniProtKB-KW"/>
</dbReference>
<accession>T1B659</accession>
<keyword evidence="3" id="KW-0804">Transcription</keyword>
<comment type="caution">
    <text evidence="5">The sequence shown here is derived from an EMBL/GenBank/DDBJ whole genome shotgun (WGS) entry which is preliminary data.</text>
</comment>
<evidence type="ECO:0000256" key="1">
    <source>
        <dbReference type="ARBA" id="ARBA00023015"/>
    </source>
</evidence>
<dbReference type="Pfam" id="PF01638">
    <property type="entry name" value="HxlR"/>
    <property type="match status" value="1"/>
</dbReference>
<dbReference type="EMBL" id="AUZZ01001155">
    <property type="protein sequence ID" value="EQD65497.1"/>
    <property type="molecule type" value="Genomic_DNA"/>
</dbReference>
<proteinExistence type="predicted"/>
<organism evidence="5">
    <name type="scientific">mine drainage metagenome</name>
    <dbReference type="NCBI Taxonomy" id="410659"/>
    <lineage>
        <taxon>unclassified sequences</taxon>
        <taxon>metagenomes</taxon>
        <taxon>ecological metagenomes</taxon>
    </lineage>
</organism>
<gene>
    <name evidence="5" type="ORF">B2A_01586</name>
</gene>
<dbReference type="InterPro" id="IPR002577">
    <property type="entry name" value="HTH_HxlR"/>
</dbReference>
<dbReference type="AlphaFoldDB" id="T1B659"/>
<evidence type="ECO:0000259" key="4">
    <source>
        <dbReference type="PROSITE" id="PS51118"/>
    </source>
</evidence>
<keyword evidence="1" id="KW-0805">Transcription regulation</keyword>
<sequence>MKDRTERRQTYCLCALNGTMSLLGKKWVLFAVNAIGRHGSVRFTDLARELSGVSPATLSWILRRLAQSGVVERRAFAEIPPRVEYSLTESGAELQQAIIPILLWASRRDQYSQMLDDCDPGSWWK</sequence>
<reference evidence="5" key="1">
    <citation type="submission" date="2013-08" db="EMBL/GenBank/DDBJ databases">
        <authorList>
            <person name="Mendez C."/>
            <person name="Richter M."/>
            <person name="Ferrer M."/>
            <person name="Sanchez J."/>
        </authorList>
    </citation>
    <scope>NUCLEOTIDE SEQUENCE</scope>
</reference>
<evidence type="ECO:0000256" key="3">
    <source>
        <dbReference type="ARBA" id="ARBA00023163"/>
    </source>
</evidence>
<dbReference type="PROSITE" id="PS51118">
    <property type="entry name" value="HTH_HXLR"/>
    <property type="match status" value="1"/>
</dbReference>
<keyword evidence="2" id="KW-0238">DNA-binding</keyword>
<evidence type="ECO:0000313" key="5">
    <source>
        <dbReference type="EMBL" id="EQD65497.1"/>
    </source>
</evidence>
<dbReference type="Gene3D" id="1.10.10.10">
    <property type="entry name" value="Winged helix-like DNA-binding domain superfamily/Winged helix DNA-binding domain"/>
    <property type="match status" value="1"/>
</dbReference>
<dbReference type="CDD" id="cd00090">
    <property type="entry name" value="HTH_ARSR"/>
    <property type="match status" value="1"/>
</dbReference>
<evidence type="ECO:0000256" key="2">
    <source>
        <dbReference type="ARBA" id="ARBA00023125"/>
    </source>
</evidence>
<feature type="domain" description="HTH hxlR-type" evidence="4">
    <location>
        <begin position="14"/>
        <end position="113"/>
    </location>
</feature>
<protein>
    <submittedName>
        <fullName evidence="5">HxlR family transcriptional regulator</fullName>
    </submittedName>
</protein>
<dbReference type="InterPro" id="IPR036390">
    <property type="entry name" value="WH_DNA-bd_sf"/>
</dbReference>
<dbReference type="PANTHER" id="PTHR33204">
    <property type="entry name" value="TRANSCRIPTIONAL REGULATOR, MARR FAMILY"/>
    <property type="match status" value="1"/>
</dbReference>
<dbReference type="InterPro" id="IPR036388">
    <property type="entry name" value="WH-like_DNA-bd_sf"/>
</dbReference>
<dbReference type="InterPro" id="IPR011991">
    <property type="entry name" value="ArsR-like_HTH"/>
</dbReference>